<comment type="caution">
    <text evidence="2">The sequence shown here is derived from an EMBL/GenBank/DDBJ whole genome shotgun (WGS) entry which is preliminary data.</text>
</comment>
<name>A0ABQ0C4X0_9PROT</name>
<dbReference type="InterPro" id="IPR017469">
    <property type="entry name" value="PEP-CTERM_FemAB-rel"/>
</dbReference>
<dbReference type="SUPFAM" id="SSF55729">
    <property type="entry name" value="Acyl-CoA N-acyltransferases (Nat)"/>
    <property type="match status" value="2"/>
</dbReference>
<dbReference type="EMBL" id="BAAFGK010000001">
    <property type="protein sequence ID" value="GAB0055926.1"/>
    <property type="molecule type" value="Genomic_DNA"/>
</dbReference>
<reference evidence="2 3" key="1">
    <citation type="submission" date="2024-05" db="EMBL/GenBank/DDBJ databases">
        <authorList>
            <consortium name="Candidatus Magnetaquicoccaceae bacterium FCR-1 genome sequencing consortium"/>
            <person name="Shimoshige H."/>
            <person name="Shimamura S."/>
            <person name="Taoka A."/>
            <person name="Kobayashi H."/>
            <person name="Maekawa T."/>
        </authorList>
    </citation>
    <scope>NUCLEOTIDE SEQUENCE [LARGE SCALE GENOMIC DNA]</scope>
    <source>
        <strain evidence="2 3">FCR-1</strain>
    </source>
</reference>
<dbReference type="Gene3D" id="3.40.630.30">
    <property type="match status" value="2"/>
</dbReference>
<gene>
    <name evidence="2" type="ORF">SIID45300_00225</name>
</gene>
<dbReference type="Proteomes" id="UP001628193">
    <property type="component" value="Unassembled WGS sequence"/>
</dbReference>
<dbReference type="Pfam" id="PF13480">
    <property type="entry name" value="Acetyltransf_6"/>
    <property type="match status" value="1"/>
</dbReference>
<protein>
    <recommendedName>
        <fullName evidence="1">BioF2-like acetyltransferase domain-containing protein</fullName>
    </recommendedName>
</protein>
<dbReference type="PANTHER" id="PTHR36174">
    <property type="entry name" value="LIPID II:GLYCINE GLYCYLTRANSFERASE"/>
    <property type="match status" value="1"/>
</dbReference>
<sequence length="353" mass="39949">MNLSGLTPPSQPLRVQPASPADASEWDRFVATCPEATFFHRFGWKQVIETVFNHPTHYLLARANGEIRGVLPLVHVKSLLFGNALVSTPFCVQGGVAALDEESRLALESHAEQHALELGVDWLECRNTTPRRPDWDAKSLYYGFRKPISPNPETNLAAIPRKQRAEVRKGIAHHLVAVEDDTIHTRCFDIYAESVRNLGTPVFPRALFFQLKETFGADCQGLRIEQHGKSVAEVVSFYFRDQVLPYYGGGLPEARASGAMAFMYWELMTRAAARGAETFDFGRSKIGSGSFDFKKFYGFTPEPLQYRYRLVRAGKLPDINPMNPKYRLFIRLWKRLPLPVAERVGPWLSRHLG</sequence>
<keyword evidence="3" id="KW-1185">Reference proteome</keyword>
<dbReference type="RefSeq" id="WP_420903639.1">
    <property type="nucleotide sequence ID" value="NZ_BAAFGK010000001.1"/>
</dbReference>
<evidence type="ECO:0000259" key="1">
    <source>
        <dbReference type="Pfam" id="PF13480"/>
    </source>
</evidence>
<dbReference type="InterPro" id="IPR038740">
    <property type="entry name" value="BioF2-like_GNAT_dom"/>
</dbReference>
<evidence type="ECO:0000313" key="3">
    <source>
        <dbReference type="Proteomes" id="UP001628193"/>
    </source>
</evidence>
<proteinExistence type="predicted"/>
<feature type="domain" description="BioF2-like acetyltransferase" evidence="1">
    <location>
        <begin position="163"/>
        <end position="295"/>
    </location>
</feature>
<dbReference type="InterPro" id="IPR050644">
    <property type="entry name" value="PG_Glycine_Bridge_Synth"/>
</dbReference>
<accession>A0ABQ0C4X0</accession>
<dbReference type="PANTHER" id="PTHR36174:SF1">
    <property type="entry name" value="LIPID II:GLYCINE GLYCYLTRANSFERASE"/>
    <property type="match status" value="1"/>
</dbReference>
<dbReference type="NCBIfam" id="TIGR03019">
    <property type="entry name" value="pepcterm_femAB"/>
    <property type="match status" value="1"/>
</dbReference>
<organism evidence="2 3">
    <name type="scientific">Candidatus Magnetaquiglobus chichijimensis</name>
    <dbReference type="NCBI Taxonomy" id="3141448"/>
    <lineage>
        <taxon>Bacteria</taxon>
        <taxon>Pseudomonadati</taxon>
        <taxon>Pseudomonadota</taxon>
        <taxon>Magnetococcia</taxon>
        <taxon>Magnetococcales</taxon>
        <taxon>Candidatus Magnetaquicoccaceae</taxon>
        <taxon>Candidatus Magnetaquiglobus</taxon>
    </lineage>
</organism>
<dbReference type="InterPro" id="IPR016181">
    <property type="entry name" value="Acyl_CoA_acyltransferase"/>
</dbReference>
<evidence type="ECO:0000313" key="2">
    <source>
        <dbReference type="EMBL" id="GAB0055926.1"/>
    </source>
</evidence>
<reference evidence="2 3" key="2">
    <citation type="submission" date="2024-09" db="EMBL/GenBank/DDBJ databases">
        <title>Draft genome sequence of Candidatus Magnetaquicoccaceae bacterium FCR-1.</title>
        <authorList>
            <person name="Shimoshige H."/>
            <person name="Shimamura S."/>
            <person name="Taoka A."/>
            <person name="Kobayashi H."/>
            <person name="Maekawa T."/>
        </authorList>
    </citation>
    <scope>NUCLEOTIDE SEQUENCE [LARGE SCALE GENOMIC DNA]</scope>
    <source>
        <strain evidence="2 3">FCR-1</strain>
    </source>
</reference>